<protein>
    <recommendedName>
        <fullName evidence="5">Putative pre-16S rRNA nuclease</fullName>
        <ecNumber evidence="5">3.1.-.-</ecNumber>
    </recommendedName>
</protein>
<dbReference type="Pfam" id="PF03652">
    <property type="entry name" value="RuvX"/>
    <property type="match status" value="1"/>
</dbReference>
<feature type="domain" description="YqgF/RNase H-like" evidence="6">
    <location>
        <begin position="7"/>
        <end position="103"/>
    </location>
</feature>
<dbReference type="InterPro" id="IPR012337">
    <property type="entry name" value="RNaseH-like_sf"/>
</dbReference>
<dbReference type="Proteomes" id="UP000550401">
    <property type="component" value="Unassembled WGS sequence"/>
</dbReference>
<evidence type="ECO:0000313" key="7">
    <source>
        <dbReference type="EMBL" id="MBA8888472.1"/>
    </source>
</evidence>
<dbReference type="GO" id="GO:0016788">
    <property type="term" value="F:hydrolase activity, acting on ester bonds"/>
    <property type="evidence" value="ECO:0007669"/>
    <property type="project" value="UniProtKB-UniRule"/>
</dbReference>
<proteinExistence type="inferred from homology"/>
<organism evidence="7 8">
    <name type="scientific">Dokdonella fugitiva</name>
    <dbReference type="NCBI Taxonomy" id="328517"/>
    <lineage>
        <taxon>Bacteria</taxon>
        <taxon>Pseudomonadati</taxon>
        <taxon>Pseudomonadota</taxon>
        <taxon>Gammaproteobacteria</taxon>
        <taxon>Lysobacterales</taxon>
        <taxon>Rhodanobacteraceae</taxon>
        <taxon>Dokdonella</taxon>
    </lineage>
</organism>
<comment type="subcellular location">
    <subcellularLocation>
        <location evidence="5">Cytoplasm</location>
    </subcellularLocation>
</comment>
<keyword evidence="2 5" id="KW-0690">Ribosome biogenesis</keyword>
<sequence>MPATPEGTALAFDVGTRLIGIAVGNSISASARPLVALVADDWTRLDTLVADWRPDHLVVGLPLALDGGEQPMSRRARAFAEALHRRYAKPVHLVDERNTSREAARRFAAQRASGAARRKDAAAIDALAAQIILEHWLAGAHESAGWPAN</sequence>
<dbReference type="Gene3D" id="3.30.420.140">
    <property type="entry name" value="YqgF/RNase H-like domain"/>
    <property type="match status" value="1"/>
</dbReference>
<dbReference type="InterPro" id="IPR005227">
    <property type="entry name" value="YqgF"/>
</dbReference>
<dbReference type="HAMAP" id="MF_00651">
    <property type="entry name" value="Nuclease_YqgF"/>
    <property type="match status" value="1"/>
</dbReference>
<dbReference type="RefSeq" id="WP_182531521.1">
    <property type="nucleotide sequence ID" value="NZ_JACGXL010000004.1"/>
</dbReference>
<reference evidence="7 8" key="1">
    <citation type="submission" date="2020-07" db="EMBL/GenBank/DDBJ databases">
        <title>Genomic Encyclopedia of Type Strains, Phase IV (KMG-V): Genome sequencing to study the core and pangenomes of soil and plant-associated prokaryotes.</title>
        <authorList>
            <person name="Whitman W."/>
        </authorList>
    </citation>
    <scope>NUCLEOTIDE SEQUENCE [LARGE SCALE GENOMIC DNA]</scope>
    <source>
        <strain evidence="7 8">RH2WT43</strain>
    </source>
</reference>
<dbReference type="PANTHER" id="PTHR33317">
    <property type="entry name" value="POLYNUCLEOTIDYL TRANSFERASE, RIBONUCLEASE H-LIKE SUPERFAMILY PROTEIN"/>
    <property type="match status" value="1"/>
</dbReference>
<dbReference type="SUPFAM" id="SSF53098">
    <property type="entry name" value="Ribonuclease H-like"/>
    <property type="match status" value="1"/>
</dbReference>
<dbReference type="NCBIfam" id="TIGR00250">
    <property type="entry name" value="RNAse_H_YqgF"/>
    <property type="match status" value="1"/>
</dbReference>
<evidence type="ECO:0000256" key="4">
    <source>
        <dbReference type="ARBA" id="ARBA00022801"/>
    </source>
</evidence>
<dbReference type="GO" id="GO:0004518">
    <property type="term" value="F:nuclease activity"/>
    <property type="evidence" value="ECO:0007669"/>
    <property type="project" value="UniProtKB-KW"/>
</dbReference>
<evidence type="ECO:0000256" key="2">
    <source>
        <dbReference type="ARBA" id="ARBA00022517"/>
    </source>
</evidence>
<keyword evidence="1 5" id="KW-0963">Cytoplasm</keyword>
<dbReference type="InterPro" id="IPR037027">
    <property type="entry name" value="YqgF/RNaseH-like_dom_sf"/>
</dbReference>
<dbReference type="CDD" id="cd16964">
    <property type="entry name" value="YqgF"/>
    <property type="match status" value="1"/>
</dbReference>
<dbReference type="PANTHER" id="PTHR33317:SF4">
    <property type="entry name" value="POLYNUCLEOTIDYL TRANSFERASE, RIBONUCLEASE H-LIKE SUPERFAMILY PROTEIN"/>
    <property type="match status" value="1"/>
</dbReference>
<comment type="function">
    <text evidence="5">Could be a nuclease involved in processing of the 5'-end of pre-16S rRNA.</text>
</comment>
<comment type="similarity">
    <text evidence="5">Belongs to the YqgF HJR family.</text>
</comment>
<evidence type="ECO:0000256" key="5">
    <source>
        <dbReference type="HAMAP-Rule" id="MF_00651"/>
    </source>
</evidence>
<dbReference type="GO" id="GO:0000967">
    <property type="term" value="P:rRNA 5'-end processing"/>
    <property type="evidence" value="ECO:0007669"/>
    <property type="project" value="UniProtKB-UniRule"/>
</dbReference>
<evidence type="ECO:0000259" key="6">
    <source>
        <dbReference type="SMART" id="SM00732"/>
    </source>
</evidence>
<keyword evidence="4 5" id="KW-0378">Hydrolase</keyword>
<name>A0A839F361_9GAMM</name>
<gene>
    <name evidence="7" type="ORF">FHW12_002705</name>
</gene>
<keyword evidence="3 5" id="KW-0540">Nuclease</keyword>
<evidence type="ECO:0000313" key="8">
    <source>
        <dbReference type="Proteomes" id="UP000550401"/>
    </source>
</evidence>
<dbReference type="SMART" id="SM00732">
    <property type="entry name" value="YqgFc"/>
    <property type="match status" value="1"/>
</dbReference>
<comment type="caution">
    <text evidence="7">The sequence shown here is derived from an EMBL/GenBank/DDBJ whole genome shotgun (WGS) entry which is preliminary data.</text>
</comment>
<accession>A0A839F361</accession>
<dbReference type="GO" id="GO:0005829">
    <property type="term" value="C:cytosol"/>
    <property type="evidence" value="ECO:0007669"/>
    <property type="project" value="TreeGrafter"/>
</dbReference>
<dbReference type="EC" id="3.1.-.-" evidence="5"/>
<evidence type="ECO:0000256" key="3">
    <source>
        <dbReference type="ARBA" id="ARBA00022722"/>
    </source>
</evidence>
<dbReference type="AlphaFoldDB" id="A0A839F361"/>
<evidence type="ECO:0000256" key="1">
    <source>
        <dbReference type="ARBA" id="ARBA00022490"/>
    </source>
</evidence>
<dbReference type="InterPro" id="IPR006641">
    <property type="entry name" value="YqgF/RNaseH-like_dom"/>
</dbReference>
<dbReference type="EMBL" id="JACGXL010000004">
    <property type="protein sequence ID" value="MBA8888472.1"/>
    <property type="molecule type" value="Genomic_DNA"/>
</dbReference>
<keyword evidence="8" id="KW-1185">Reference proteome</keyword>